<feature type="transmembrane region" description="Helical" evidence="5">
    <location>
        <begin position="40"/>
        <end position="69"/>
    </location>
</feature>
<evidence type="ECO:0000259" key="6">
    <source>
        <dbReference type="Pfam" id="PF07219"/>
    </source>
</evidence>
<comment type="caution">
    <text evidence="7">The sequence shown here is derived from an EMBL/GenBank/DDBJ whole genome shotgun (WGS) entry which is preliminary data.</text>
</comment>
<feature type="domain" description="HemY N-terminal" evidence="6">
    <location>
        <begin position="26"/>
        <end position="131"/>
    </location>
</feature>
<dbReference type="RefSeq" id="WP_046005861.1">
    <property type="nucleotide sequence ID" value="NZ_JXYA01000037.1"/>
</dbReference>
<sequence>MTRTLISVMVLLGVLAAGHLLIDEKGYLLVAVNNYTIETSLFALGVILIFALLLGSVLLNLAGTLWRAFARSRGWLKGRKSKRQQQAFEAALWACINGDDEQLQQALSIADLPDQWQDQQRAMAARVALQQLQPAQALAHLQAMSPESQGQVAKLWLEANQGEQALLLLGAQMDEKKVSDNVVASYLDALLQAGKGQQALALIQQRHKQLGWSESRWQQYLHALFAIDESSAQTTFNALPKALRPLAAPALTQQALRLGQFDAVRGDLLKYLKKGQYQQLAEALQYAGSSDPELRKLIQAALQKQPEQAELLFSLACLANAEGEHELAAKIFDTLAKSPWQALWQQQAEQAYAKTGQFDKAYLLATQ</sequence>
<accession>A0A0F4QIM3</accession>
<name>A0A0F4QIM3_9GAMM</name>
<comment type="subcellular location">
    <subcellularLocation>
        <location evidence="1">Membrane</location>
    </subcellularLocation>
</comment>
<keyword evidence="3 5" id="KW-1133">Transmembrane helix</keyword>
<reference evidence="7 8" key="1">
    <citation type="journal article" date="2015" name="BMC Genomics">
        <title>Genome mining reveals unlocked bioactive potential of marine Gram-negative bacteria.</title>
        <authorList>
            <person name="Machado H."/>
            <person name="Sonnenschein E.C."/>
            <person name="Melchiorsen J."/>
            <person name="Gram L."/>
        </authorList>
    </citation>
    <scope>NUCLEOTIDE SEQUENCE [LARGE SCALE GENOMIC DNA]</scope>
    <source>
        <strain evidence="7 8">S2471</strain>
    </source>
</reference>
<keyword evidence="8" id="KW-1185">Reference proteome</keyword>
<evidence type="ECO:0000256" key="1">
    <source>
        <dbReference type="ARBA" id="ARBA00004370"/>
    </source>
</evidence>
<dbReference type="AlphaFoldDB" id="A0A0F4QIM3"/>
<dbReference type="InterPro" id="IPR010817">
    <property type="entry name" value="HemY_N"/>
</dbReference>
<dbReference type="OrthoDB" id="7067577at2"/>
<evidence type="ECO:0000256" key="3">
    <source>
        <dbReference type="ARBA" id="ARBA00022989"/>
    </source>
</evidence>
<dbReference type="Pfam" id="PF07219">
    <property type="entry name" value="HemY_N"/>
    <property type="match status" value="1"/>
</dbReference>
<keyword evidence="4 5" id="KW-0472">Membrane</keyword>
<organism evidence="7 8">
    <name type="scientific">Pseudoalteromonas rubra</name>
    <dbReference type="NCBI Taxonomy" id="43658"/>
    <lineage>
        <taxon>Bacteria</taxon>
        <taxon>Pseudomonadati</taxon>
        <taxon>Pseudomonadota</taxon>
        <taxon>Gammaproteobacteria</taxon>
        <taxon>Alteromonadales</taxon>
        <taxon>Pseudoalteromonadaceae</taxon>
        <taxon>Pseudoalteromonas</taxon>
    </lineage>
</organism>
<proteinExistence type="predicted"/>
<dbReference type="Proteomes" id="UP000033452">
    <property type="component" value="Unassembled WGS sequence"/>
</dbReference>
<evidence type="ECO:0000256" key="4">
    <source>
        <dbReference type="ARBA" id="ARBA00023136"/>
    </source>
</evidence>
<dbReference type="PATRIC" id="fig|43658.5.peg.3248"/>
<evidence type="ECO:0000256" key="5">
    <source>
        <dbReference type="SAM" id="Phobius"/>
    </source>
</evidence>
<keyword evidence="2 5" id="KW-0812">Transmembrane</keyword>
<evidence type="ECO:0000313" key="8">
    <source>
        <dbReference type="Proteomes" id="UP000033452"/>
    </source>
</evidence>
<evidence type="ECO:0000313" key="7">
    <source>
        <dbReference type="EMBL" id="KJZ07466.1"/>
    </source>
</evidence>
<evidence type="ECO:0000256" key="2">
    <source>
        <dbReference type="ARBA" id="ARBA00022692"/>
    </source>
</evidence>
<gene>
    <name evidence="7" type="ORF">TW77_15355</name>
</gene>
<protein>
    <recommendedName>
        <fullName evidence="6">HemY N-terminal domain-containing protein</fullName>
    </recommendedName>
</protein>
<dbReference type="EMBL" id="JXYA01000037">
    <property type="protein sequence ID" value="KJZ07466.1"/>
    <property type="molecule type" value="Genomic_DNA"/>
</dbReference>
<dbReference type="GO" id="GO:0016020">
    <property type="term" value="C:membrane"/>
    <property type="evidence" value="ECO:0007669"/>
    <property type="project" value="UniProtKB-SubCell"/>
</dbReference>